<feature type="transmembrane region" description="Helical" evidence="9">
    <location>
        <begin position="253"/>
        <end position="276"/>
    </location>
</feature>
<keyword evidence="5" id="KW-0547">Nucleotide-binding</keyword>
<dbReference type="AlphaFoldDB" id="A0A1I6RLK3"/>
<keyword evidence="2" id="KW-0813">Transport</keyword>
<dbReference type="Pfam" id="PF00005">
    <property type="entry name" value="ABC_tran"/>
    <property type="match status" value="1"/>
</dbReference>
<protein>
    <submittedName>
        <fullName evidence="12">ATP-binding cassette, subfamily B</fullName>
    </submittedName>
</protein>
<dbReference type="GO" id="GO:0016887">
    <property type="term" value="F:ATP hydrolysis activity"/>
    <property type="evidence" value="ECO:0007669"/>
    <property type="project" value="InterPro"/>
</dbReference>
<accession>A0A1I6RLK3</accession>
<keyword evidence="13" id="KW-1185">Reference proteome</keyword>
<reference evidence="13" key="1">
    <citation type="submission" date="2016-10" db="EMBL/GenBank/DDBJ databases">
        <authorList>
            <person name="Varghese N."/>
            <person name="Submissions S."/>
        </authorList>
    </citation>
    <scope>NUCLEOTIDE SEQUENCE [LARGE SCALE GENOMIC DNA]</scope>
    <source>
        <strain evidence="13">DSM 26894</strain>
    </source>
</reference>
<evidence type="ECO:0000256" key="9">
    <source>
        <dbReference type="SAM" id="Phobius"/>
    </source>
</evidence>
<evidence type="ECO:0000256" key="4">
    <source>
        <dbReference type="ARBA" id="ARBA00022692"/>
    </source>
</evidence>
<feature type="transmembrane region" description="Helical" evidence="9">
    <location>
        <begin position="171"/>
        <end position="189"/>
    </location>
</feature>
<feature type="transmembrane region" description="Helical" evidence="9">
    <location>
        <begin position="69"/>
        <end position="96"/>
    </location>
</feature>
<dbReference type="GO" id="GO:0005524">
    <property type="term" value="F:ATP binding"/>
    <property type="evidence" value="ECO:0007669"/>
    <property type="project" value="UniProtKB-KW"/>
</dbReference>
<keyword evidence="4 9" id="KW-0812">Transmembrane</keyword>
<dbReference type="InterPro" id="IPR036640">
    <property type="entry name" value="ABC1_TM_sf"/>
</dbReference>
<gene>
    <name evidence="12" type="ORF">SAMN04488050_103180</name>
</gene>
<dbReference type="RefSeq" id="WP_092430754.1">
    <property type="nucleotide sequence ID" value="NZ_FNCL01000022.1"/>
</dbReference>
<dbReference type="PANTHER" id="PTHR43394">
    <property type="entry name" value="ATP-DEPENDENT PERMEASE MDL1, MITOCHONDRIAL"/>
    <property type="match status" value="1"/>
</dbReference>
<dbReference type="InterPro" id="IPR011527">
    <property type="entry name" value="ABC1_TM_dom"/>
</dbReference>
<dbReference type="Pfam" id="PF00664">
    <property type="entry name" value="ABC_membrane"/>
    <property type="match status" value="1"/>
</dbReference>
<evidence type="ECO:0000256" key="3">
    <source>
        <dbReference type="ARBA" id="ARBA00022475"/>
    </source>
</evidence>
<evidence type="ECO:0000313" key="13">
    <source>
        <dbReference type="Proteomes" id="UP000199392"/>
    </source>
</evidence>
<feature type="transmembrane region" description="Helical" evidence="9">
    <location>
        <begin position="31"/>
        <end position="49"/>
    </location>
</feature>
<dbReference type="GO" id="GO:0015421">
    <property type="term" value="F:ABC-type oligopeptide transporter activity"/>
    <property type="evidence" value="ECO:0007669"/>
    <property type="project" value="TreeGrafter"/>
</dbReference>
<dbReference type="PROSITE" id="PS00211">
    <property type="entry name" value="ABC_TRANSPORTER_1"/>
    <property type="match status" value="1"/>
</dbReference>
<dbReference type="PROSITE" id="PS50929">
    <property type="entry name" value="ABC_TM1F"/>
    <property type="match status" value="1"/>
</dbReference>
<feature type="transmembrane region" description="Helical" evidence="9">
    <location>
        <begin position="142"/>
        <end position="165"/>
    </location>
</feature>
<dbReference type="EMBL" id="FOZW01000003">
    <property type="protein sequence ID" value="SFS65526.1"/>
    <property type="molecule type" value="Genomic_DNA"/>
</dbReference>
<dbReference type="CDD" id="cd18552">
    <property type="entry name" value="ABC_6TM_MsbA_like"/>
    <property type="match status" value="1"/>
</dbReference>
<dbReference type="SUPFAM" id="SSF90123">
    <property type="entry name" value="ABC transporter transmembrane region"/>
    <property type="match status" value="1"/>
</dbReference>
<comment type="subcellular location">
    <subcellularLocation>
        <location evidence="1">Cell membrane</location>
        <topology evidence="1">Multi-pass membrane protein</topology>
    </subcellularLocation>
</comment>
<dbReference type="STRING" id="311180.SAMN04488050_103180"/>
<name>A0A1I6RLK3_9RHOB</name>
<evidence type="ECO:0000259" key="11">
    <source>
        <dbReference type="PROSITE" id="PS50929"/>
    </source>
</evidence>
<dbReference type="FunFam" id="3.40.50.300:FF:000299">
    <property type="entry name" value="ABC transporter ATP-binding protein/permease"/>
    <property type="match status" value="1"/>
</dbReference>
<dbReference type="Gene3D" id="1.20.1560.10">
    <property type="entry name" value="ABC transporter type 1, transmembrane domain"/>
    <property type="match status" value="1"/>
</dbReference>
<evidence type="ECO:0000256" key="5">
    <source>
        <dbReference type="ARBA" id="ARBA00022741"/>
    </source>
</evidence>
<dbReference type="OrthoDB" id="9808328at2"/>
<dbReference type="PROSITE" id="PS50893">
    <property type="entry name" value="ABC_TRANSPORTER_2"/>
    <property type="match status" value="1"/>
</dbReference>
<dbReference type="GO" id="GO:0005886">
    <property type="term" value="C:plasma membrane"/>
    <property type="evidence" value="ECO:0007669"/>
    <property type="project" value="UniProtKB-SubCell"/>
</dbReference>
<dbReference type="InterPro" id="IPR039421">
    <property type="entry name" value="Type_1_exporter"/>
</dbReference>
<proteinExistence type="predicted"/>
<dbReference type="InterPro" id="IPR027417">
    <property type="entry name" value="P-loop_NTPase"/>
</dbReference>
<evidence type="ECO:0000256" key="8">
    <source>
        <dbReference type="ARBA" id="ARBA00023136"/>
    </source>
</evidence>
<dbReference type="SUPFAM" id="SSF52540">
    <property type="entry name" value="P-loop containing nucleoside triphosphate hydrolases"/>
    <property type="match status" value="1"/>
</dbReference>
<keyword evidence="6 12" id="KW-0067">ATP-binding</keyword>
<dbReference type="Proteomes" id="UP000199392">
    <property type="component" value="Unassembled WGS sequence"/>
</dbReference>
<evidence type="ECO:0000256" key="6">
    <source>
        <dbReference type="ARBA" id="ARBA00022840"/>
    </source>
</evidence>
<evidence type="ECO:0000256" key="2">
    <source>
        <dbReference type="ARBA" id="ARBA00022448"/>
    </source>
</evidence>
<evidence type="ECO:0000259" key="10">
    <source>
        <dbReference type="PROSITE" id="PS50893"/>
    </source>
</evidence>
<dbReference type="InterPro" id="IPR003439">
    <property type="entry name" value="ABC_transporter-like_ATP-bd"/>
</dbReference>
<feature type="domain" description="ABC transporter" evidence="10">
    <location>
        <begin position="348"/>
        <end position="582"/>
    </location>
</feature>
<keyword evidence="3" id="KW-1003">Cell membrane</keyword>
<feature type="domain" description="ABC transmembrane type-1" evidence="11">
    <location>
        <begin position="32"/>
        <end position="314"/>
    </location>
</feature>
<dbReference type="InterPro" id="IPR003593">
    <property type="entry name" value="AAA+_ATPase"/>
</dbReference>
<evidence type="ECO:0000256" key="1">
    <source>
        <dbReference type="ARBA" id="ARBA00004651"/>
    </source>
</evidence>
<sequence>MLDDREISSLEALSNGWRVIREALPPLWKTYAISVVCMVGVAFFTGALANSTKTIVNGVFVDATPGAAWRVAGLVIAISAAKSLMTYGSALIAAIFNRSISITYQKKLFEHILNQDVAYLAREHPPRQMAVLMQIGRSAGRVVMGVCNRAVVEVLTLIALLGVMVMQDPGMTLLCGVVFPLIFWLVSHLSKKIRSATKRELKLAGRYFEVGSEIFDGIKTVKSFQMEEASIARFDAAVDKAEKRVLHVARISATTVPMMELLGGLVIGLFVVYGAWQTADGSRTPGEFAAFITAFLMAYQPAERLSRIWVDMQKQMVLVTQMYDVLDREPVRMRYGTADLPRAHTPEIALQDVSFRYGEDAAALTGVSTVIPAGERVAVVGSSGAGKTTLIDILQRFYDPQEGKVTLDGTDIRDISHEALHRSIAFISQDVFLFDGTLAQNIADGNPDASREDIEQAARRACLEDVIATLPKGLDSPVGPNGQALSGGQRQRLAIARGIAKKASIYIFDEITSALDPENERAIMASVIAALDGATLIFVTHRPSTLAYVERVIVMSEGRLVASDTPAALAQDNPAFNSLFEDTTPGHAG</sequence>
<keyword evidence="8 9" id="KW-0472">Membrane</keyword>
<evidence type="ECO:0000313" key="12">
    <source>
        <dbReference type="EMBL" id="SFS65526.1"/>
    </source>
</evidence>
<dbReference type="SMART" id="SM00382">
    <property type="entry name" value="AAA"/>
    <property type="match status" value="1"/>
</dbReference>
<evidence type="ECO:0000256" key="7">
    <source>
        <dbReference type="ARBA" id="ARBA00022989"/>
    </source>
</evidence>
<keyword evidence="7 9" id="KW-1133">Transmembrane helix</keyword>
<dbReference type="Gene3D" id="3.40.50.300">
    <property type="entry name" value="P-loop containing nucleotide triphosphate hydrolases"/>
    <property type="match status" value="1"/>
</dbReference>
<organism evidence="12 13">
    <name type="scientific">Alloyangia pacifica</name>
    <dbReference type="NCBI Taxonomy" id="311180"/>
    <lineage>
        <taxon>Bacteria</taxon>
        <taxon>Pseudomonadati</taxon>
        <taxon>Pseudomonadota</taxon>
        <taxon>Alphaproteobacteria</taxon>
        <taxon>Rhodobacterales</taxon>
        <taxon>Roseobacteraceae</taxon>
        <taxon>Alloyangia</taxon>
    </lineage>
</organism>
<dbReference type="PANTHER" id="PTHR43394:SF1">
    <property type="entry name" value="ATP-BINDING CASSETTE SUB-FAMILY B MEMBER 10, MITOCHONDRIAL"/>
    <property type="match status" value="1"/>
</dbReference>
<dbReference type="InterPro" id="IPR017871">
    <property type="entry name" value="ABC_transporter-like_CS"/>
</dbReference>